<evidence type="ECO:0000313" key="2">
    <source>
        <dbReference type="EMBL" id="KLU01118.1"/>
    </source>
</evidence>
<keyword evidence="1" id="KW-0472">Membrane</keyword>
<accession>A0A0J1B3C5</accession>
<evidence type="ECO:0000313" key="3">
    <source>
        <dbReference type="Proteomes" id="UP000036367"/>
    </source>
</evidence>
<organism evidence="2 3">
    <name type="scientific">Rhodopirellula islandica</name>
    <dbReference type="NCBI Taxonomy" id="595434"/>
    <lineage>
        <taxon>Bacteria</taxon>
        <taxon>Pseudomonadati</taxon>
        <taxon>Planctomycetota</taxon>
        <taxon>Planctomycetia</taxon>
        <taxon>Pirellulales</taxon>
        <taxon>Pirellulaceae</taxon>
        <taxon>Rhodopirellula</taxon>
    </lineage>
</organism>
<evidence type="ECO:0000256" key="1">
    <source>
        <dbReference type="SAM" id="Phobius"/>
    </source>
</evidence>
<keyword evidence="1 2" id="KW-0812">Transmembrane</keyword>
<keyword evidence="3" id="KW-1185">Reference proteome</keyword>
<comment type="caution">
    <text evidence="2">The sequence shown here is derived from an EMBL/GenBank/DDBJ whole genome shotgun (WGS) entry which is preliminary data.</text>
</comment>
<protein>
    <submittedName>
        <fullName evidence="2">Transmembrane protein</fullName>
    </submittedName>
</protein>
<name>A0A0J1B3C5_RHOIS</name>
<dbReference type="PATRIC" id="fig|595434.4.peg.6368"/>
<dbReference type="AlphaFoldDB" id="A0A0J1B3C5"/>
<sequence>MSFLHHMDRLPSLVEFTESVLHPSRLLMNVTRMTDLAPQYETTANHSSIPIVFFAGVAMALVAIGGALTWHYRTREPEVPTSDALTMELCRAHCLPIYHRGLIVRLATAAELPHTAEMFLSASHFDNAVAKAKQVVRLRRHHQSWLGEIRRTLFDS</sequence>
<reference evidence="2" key="1">
    <citation type="submission" date="2015-05" db="EMBL/GenBank/DDBJ databases">
        <title>Permanent draft genome of Rhodopirellula islandicus K833.</title>
        <authorList>
            <person name="Kizina J."/>
            <person name="Richter M."/>
            <person name="Glockner F.O."/>
            <person name="Harder J."/>
        </authorList>
    </citation>
    <scope>NUCLEOTIDE SEQUENCE [LARGE SCALE GENOMIC DNA]</scope>
    <source>
        <strain evidence="2">K833</strain>
    </source>
</reference>
<dbReference type="Proteomes" id="UP000036367">
    <property type="component" value="Unassembled WGS sequence"/>
</dbReference>
<dbReference type="RefSeq" id="WP_236696758.1">
    <property type="nucleotide sequence ID" value="NZ_LECT01000055.1"/>
</dbReference>
<keyword evidence="1" id="KW-1133">Transmembrane helix</keyword>
<feature type="transmembrane region" description="Helical" evidence="1">
    <location>
        <begin position="49"/>
        <end position="70"/>
    </location>
</feature>
<proteinExistence type="predicted"/>
<gene>
    <name evidence="2" type="ORF">RISK_006687</name>
</gene>
<dbReference type="STRING" id="595434.RISK_006687"/>
<dbReference type="EMBL" id="LECT01000055">
    <property type="protein sequence ID" value="KLU01118.1"/>
    <property type="molecule type" value="Genomic_DNA"/>
</dbReference>